<protein>
    <recommendedName>
        <fullName evidence="1">PiggyBac transposable element-derived protein domain-containing protein</fullName>
    </recommendedName>
</protein>
<keyword evidence="3" id="KW-1185">Reference proteome</keyword>
<evidence type="ECO:0000313" key="2">
    <source>
        <dbReference type="EMBL" id="KAJ8891178.1"/>
    </source>
</evidence>
<feature type="domain" description="PiggyBac transposable element-derived protein" evidence="1">
    <location>
        <begin position="79"/>
        <end position="200"/>
    </location>
</feature>
<dbReference type="InterPro" id="IPR029526">
    <property type="entry name" value="PGBD"/>
</dbReference>
<sequence length="371" mass="43986">MEIDEVEIETLEEIESQINGDLDTLNEPRQQEELRQPSVNELKKFLWEKTDFQSPEKSNTAETDIETITERRKWTPLNYFKTKGKSMNANTKEVKKFIGVGILMASLGYPHARMFWKRSSRVSLIADVSRNIFFQFRKTLKCVNDNNFDPFWMVRNGCMNLPRSGHIAVDEQMIPFIGTTHLKQFIKGTPNTVGLKNFVLAFRFSPRLLYVPGKRIHFYKLAQRTRSANCARKFVYLCDRFFTLHRLVDYLLRRSIFITETVMVNRIPKIPFTNEEFVRQDRKVTVVKWYDNKGILLMSCKQWGNKRQARIDISRPQIVKCYNYFMGGVNLKDRMMTYYGNKYRTNRWALKTIPHFFDLASVNSWLLYRQP</sequence>
<dbReference type="Pfam" id="PF13843">
    <property type="entry name" value="DDE_Tnp_1_7"/>
    <property type="match status" value="2"/>
</dbReference>
<comment type="caution">
    <text evidence="2">The sequence shown here is derived from an EMBL/GenBank/DDBJ whole genome shotgun (WGS) entry which is preliminary data.</text>
</comment>
<dbReference type="PANTHER" id="PTHR47272:SF2">
    <property type="entry name" value="PIGGYBAC TRANSPOSABLE ELEMENT-DERIVED PROTEIN 3-LIKE"/>
    <property type="match status" value="1"/>
</dbReference>
<dbReference type="Proteomes" id="UP001159363">
    <property type="component" value="Chromosome 3"/>
</dbReference>
<evidence type="ECO:0000259" key="1">
    <source>
        <dbReference type="Pfam" id="PF13843"/>
    </source>
</evidence>
<evidence type="ECO:0000313" key="3">
    <source>
        <dbReference type="Proteomes" id="UP001159363"/>
    </source>
</evidence>
<name>A0ABQ9I3F3_9NEOP</name>
<reference evidence="2 3" key="1">
    <citation type="submission" date="2023-02" db="EMBL/GenBank/DDBJ databases">
        <title>LHISI_Scaffold_Assembly.</title>
        <authorList>
            <person name="Stuart O.P."/>
            <person name="Cleave R."/>
            <person name="Magrath M.J.L."/>
            <person name="Mikheyev A.S."/>
        </authorList>
    </citation>
    <scope>NUCLEOTIDE SEQUENCE [LARGE SCALE GENOMIC DNA]</scope>
    <source>
        <strain evidence="2">Daus_M_001</strain>
        <tissue evidence="2">Leg muscle</tissue>
    </source>
</reference>
<dbReference type="EMBL" id="JARBHB010000003">
    <property type="protein sequence ID" value="KAJ8891178.1"/>
    <property type="molecule type" value="Genomic_DNA"/>
</dbReference>
<accession>A0ABQ9I3F3</accession>
<gene>
    <name evidence="2" type="ORF">PR048_010693</name>
</gene>
<feature type="domain" description="PiggyBac transposable element-derived protein" evidence="1">
    <location>
        <begin position="233"/>
        <end position="365"/>
    </location>
</feature>
<dbReference type="PANTHER" id="PTHR47272">
    <property type="entry name" value="DDE_TNP_1_7 DOMAIN-CONTAINING PROTEIN"/>
    <property type="match status" value="1"/>
</dbReference>
<proteinExistence type="predicted"/>
<organism evidence="2 3">
    <name type="scientific">Dryococelus australis</name>
    <dbReference type="NCBI Taxonomy" id="614101"/>
    <lineage>
        <taxon>Eukaryota</taxon>
        <taxon>Metazoa</taxon>
        <taxon>Ecdysozoa</taxon>
        <taxon>Arthropoda</taxon>
        <taxon>Hexapoda</taxon>
        <taxon>Insecta</taxon>
        <taxon>Pterygota</taxon>
        <taxon>Neoptera</taxon>
        <taxon>Polyneoptera</taxon>
        <taxon>Phasmatodea</taxon>
        <taxon>Verophasmatodea</taxon>
        <taxon>Anareolatae</taxon>
        <taxon>Phasmatidae</taxon>
        <taxon>Eurycanthinae</taxon>
        <taxon>Dryococelus</taxon>
    </lineage>
</organism>